<dbReference type="InterPro" id="IPR035969">
    <property type="entry name" value="Rab-GAP_TBC_sf"/>
</dbReference>
<accession>A0A177B306</accession>
<dbReference type="Proteomes" id="UP000078046">
    <property type="component" value="Unassembled WGS sequence"/>
</dbReference>
<feature type="domain" description="Rab-GAP TBC" evidence="3">
    <location>
        <begin position="160"/>
        <end position="347"/>
    </location>
</feature>
<dbReference type="OrthoDB" id="295078at2759"/>
<dbReference type="PANTHER" id="PTHR47219:SF22">
    <property type="entry name" value="RAB-GAP TBC DOMAIN-CONTAINING PROTEIN"/>
    <property type="match status" value="1"/>
</dbReference>
<evidence type="ECO:0000313" key="4">
    <source>
        <dbReference type="EMBL" id="OAF68530.1"/>
    </source>
</evidence>
<keyword evidence="5" id="KW-1185">Reference proteome</keyword>
<proteinExistence type="predicted"/>
<dbReference type="PROSITE" id="PS50086">
    <property type="entry name" value="TBC_RABGAP"/>
    <property type="match status" value="1"/>
</dbReference>
<dbReference type="SMART" id="SM00674">
    <property type="entry name" value="CENPB"/>
    <property type="match status" value="1"/>
</dbReference>
<dbReference type="Gene3D" id="1.10.472.80">
    <property type="entry name" value="Ypt/Rab-GAP domain of gyp1p, domain 3"/>
    <property type="match status" value="1"/>
</dbReference>
<evidence type="ECO:0000313" key="5">
    <source>
        <dbReference type="Proteomes" id="UP000078046"/>
    </source>
</evidence>
<dbReference type="GO" id="GO:0031267">
    <property type="term" value="F:small GTPase binding"/>
    <property type="evidence" value="ECO:0007669"/>
    <property type="project" value="TreeGrafter"/>
</dbReference>
<evidence type="ECO:0000256" key="2">
    <source>
        <dbReference type="SAM" id="MobiDB-lite"/>
    </source>
</evidence>
<dbReference type="SUPFAM" id="SSF47923">
    <property type="entry name" value="Ypt/Rab-GAP domain of gyp1p"/>
    <property type="match status" value="1"/>
</dbReference>
<dbReference type="Pfam" id="PF00566">
    <property type="entry name" value="RabGAP-TBC"/>
    <property type="match status" value="1"/>
</dbReference>
<dbReference type="InterPro" id="IPR050302">
    <property type="entry name" value="Rab_GAP_TBC_domain"/>
</dbReference>
<dbReference type="Gene3D" id="1.10.8.270">
    <property type="entry name" value="putative rabgap domain of human tbc1 domain family member 14 like domains"/>
    <property type="match status" value="1"/>
</dbReference>
<gene>
    <name evidence="4" type="ORF">A3Q56_03750</name>
</gene>
<dbReference type="PANTHER" id="PTHR47219">
    <property type="entry name" value="RAB GTPASE-ACTIVATING PROTEIN 1-LIKE"/>
    <property type="match status" value="1"/>
</dbReference>
<dbReference type="GO" id="GO:0005096">
    <property type="term" value="F:GTPase activator activity"/>
    <property type="evidence" value="ECO:0007669"/>
    <property type="project" value="TreeGrafter"/>
</dbReference>
<keyword evidence="1" id="KW-0238">DNA-binding</keyword>
<feature type="region of interest" description="Disordered" evidence="2">
    <location>
        <begin position="1"/>
        <end position="28"/>
    </location>
</feature>
<dbReference type="SMART" id="SM00164">
    <property type="entry name" value="TBC"/>
    <property type="match status" value="1"/>
</dbReference>
<evidence type="ECO:0000256" key="1">
    <source>
        <dbReference type="ARBA" id="ARBA00023125"/>
    </source>
</evidence>
<protein>
    <recommendedName>
        <fullName evidence="3">Rab-GAP TBC domain-containing protein</fullName>
    </recommendedName>
</protein>
<feature type="non-terminal residue" evidence="4">
    <location>
        <position position="475"/>
    </location>
</feature>
<dbReference type="Pfam" id="PF03221">
    <property type="entry name" value="HTH_Tnp_Tc5"/>
    <property type="match status" value="1"/>
</dbReference>
<reference evidence="4 5" key="1">
    <citation type="submission" date="2016-04" db="EMBL/GenBank/DDBJ databases">
        <title>The genome of Intoshia linei affirms orthonectids as highly simplified spiralians.</title>
        <authorList>
            <person name="Mikhailov K.V."/>
            <person name="Slusarev G.S."/>
            <person name="Nikitin M.A."/>
            <person name="Logacheva M.D."/>
            <person name="Penin A."/>
            <person name="Aleoshin V."/>
            <person name="Panchin Y.V."/>
        </authorList>
    </citation>
    <scope>NUCLEOTIDE SEQUENCE [LARGE SCALE GENOMIC DNA]</scope>
    <source>
        <strain evidence="4">Intl2013</strain>
        <tissue evidence="4">Whole animal</tissue>
    </source>
</reference>
<dbReference type="Gene3D" id="1.10.10.60">
    <property type="entry name" value="Homeodomain-like"/>
    <property type="match status" value="1"/>
</dbReference>
<name>A0A177B306_9BILA</name>
<dbReference type="AlphaFoldDB" id="A0A177B306"/>
<dbReference type="SUPFAM" id="SSF46689">
    <property type="entry name" value="Homeodomain-like"/>
    <property type="match status" value="1"/>
</dbReference>
<evidence type="ECO:0000259" key="3">
    <source>
        <dbReference type="PROSITE" id="PS50086"/>
    </source>
</evidence>
<sequence length="475" mass="56019">MSISDEDSNNTIILNREGEQNSFNDTDDFQLSKNDKLYQFPQNYREKRFNSRYTKKVNSNQKTNSTISCNISNVRVPTRAGTLKEKPNNKSHLTENDIKLLNIMNLENDKIKKVKETSITIVRSISATTNSEENWFEIISNWHDYVQNQPLYIRELLRRGLPKEFRSAIWKLMIPDTKKDELLDCYQKLSIQNKESPYERILKVDVERTYPDRQKYNQVNNGQQMLHTLLKNYSIYDKEVGYCQGMAFIMGHLIEYLSEQQAFLIFERIMNFHQLRFVFVPKMPLIKLLNYQISCIIKEDHNDLYKHFSEIDLNFLTFTSPWIMTCYALSLPFDTCSRLINYNLHEWKVSCDFKLVSIIMGLQDGKTKYLCIFCLFDATSRNYHYSTLVWSTKNENVIEETTLPKEINGELNQWFQRQRTLNISISGNILKEMALEIASILNLNNFNASTGESKLVSESKMKKWKELFSEAVEKY</sequence>
<comment type="caution">
    <text evidence="4">The sequence shown here is derived from an EMBL/GenBank/DDBJ whole genome shotgun (WGS) entry which is preliminary data.</text>
</comment>
<dbReference type="InterPro" id="IPR006600">
    <property type="entry name" value="HTH_CenpB_DNA-bd_dom"/>
</dbReference>
<organism evidence="4 5">
    <name type="scientific">Intoshia linei</name>
    <dbReference type="NCBI Taxonomy" id="1819745"/>
    <lineage>
        <taxon>Eukaryota</taxon>
        <taxon>Metazoa</taxon>
        <taxon>Spiralia</taxon>
        <taxon>Lophotrochozoa</taxon>
        <taxon>Mesozoa</taxon>
        <taxon>Orthonectida</taxon>
        <taxon>Rhopaluridae</taxon>
        <taxon>Intoshia</taxon>
    </lineage>
</organism>
<dbReference type="InterPro" id="IPR009057">
    <property type="entry name" value="Homeodomain-like_sf"/>
</dbReference>
<dbReference type="Gene3D" id="1.10.10.750">
    <property type="entry name" value="Ypt/Rab-GAP domain of gyp1p, domain 1"/>
    <property type="match status" value="1"/>
</dbReference>
<dbReference type="EMBL" id="LWCA01000429">
    <property type="protein sequence ID" value="OAF68530.1"/>
    <property type="molecule type" value="Genomic_DNA"/>
</dbReference>
<dbReference type="InterPro" id="IPR000195">
    <property type="entry name" value="Rab-GAP-TBC_dom"/>
</dbReference>
<dbReference type="GO" id="GO:0003677">
    <property type="term" value="F:DNA binding"/>
    <property type="evidence" value="ECO:0007669"/>
    <property type="project" value="UniProtKB-KW"/>
</dbReference>